<reference evidence="1 2" key="1">
    <citation type="submission" date="2023-10" db="EMBL/GenBank/DDBJ databases">
        <title>Chromosome-scale genome assembly provides insights into flower coloration mechanisms of Canna indica.</title>
        <authorList>
            <person name="Li C."/>
        </authorList>
    </citation>
    <scope>NUCLEOTIDE SEQUENCE [LARGE SCALE GENOMIC DNA]</scope>
    <source>
        <tissue evidence="1">Flower</tissue>
    </source>
</reference>
<dbReference type="Proteomes" id="UP001327560">
    <property type="component" value="Chromosome 5"/>
</dbReference>
<sequence length="99" mass="11256">MHLTVIIHNTSLQDVIEQSKLVISKKRAVHIPLQRFNSHLSLTTEALITITTFKQIVRERERVKNKKNQSKKNTESVASKDVLLNEPAESLSSFIVGHL</sequence>
<evidence type="ECO:0000313" key="2">
    <source>
        <dbReference type="Proteomes" id="UP001327560"/>
    </source>
</evidence>
<keyword evidence="2" id="KW-1185">Reference proteome</keyword>
<organism evidence="1 2">
    <name type="scientific">Canna indica</name>
    <name type="common">Indian-shot</name>
    <dbReference type="NCBI Taxonomy" id="4628"/>
    <lineage>
        <taxon>Eukaryota</taxon>
        <taxon>Viridiplantae</taxon>
        <taxon>Streptophyta</taxon>
        <taxon>Embryophyta</taxon>
        <taxon>Tracheophyta</taxon>
        <taxon>Spermatophyta</taxon>
        <taxon>Magnoliopsida</taxon>
        <taxon>Liliopsida</taxon>
        <taxon>Zingiberales</taxon>
        <taxon>Cannaceae</taxon>
        <taxon>Canna</taxon>
    </lineage>
</organism>
<accession>A0AAQ3KJJ0</accession>
<evidence type="ECO:0000313" key="1">
    <source>
        <dbReference type="EMBL" id="WOL09067.1"/>
    </source>
</evidence>
<gene>
    <name evidence="1" type="ORF">Cni_G17820</name>
</gene>
<name>A0AAQ3KJJ0_9LILI</name>
<dbReference type="EMBL" id="CP136894">
    <property type="protein sequence ID" value="WOL09067.1"/>
    <property type="molecule type" value="Genomic_DNA"/>
</dbReference>
<proteinExistence type="predicted"/>
<protein>
    <submittedName>
        <fullName evidence="1">Uncharacterized protein</fullName>
    </submittedName>
</protein>
<dbReference type="AlphaFoldDB" id="A0AAQ3KJJ0"/>